<comment type="similarity">
    <text evidence="1">Belongs to the Mg-chelatase subunits D/I family.</text>
</comment>
<feature type="compositionally biased region" description="Gly residues" evidence="5">
    <location>
        <begin position="419"/>
        <end position="433"/>
    </location>
</feature>
<feature type="region of interest" description="Disordered" evidence="5">
    <location>
        <begin position="457"/>
        <end position="483"/>
    </location>
</feature>
<dbReference type="InterPro" id="IPR000523">
    <property type="entry name" value="Mg_chelatse_chII-like_cat_dom"/>
</dbReference>
<evidence type="ECO:0000256" key="2">
    <source>
        <dbReference type="ARBA" id="ARBA00022741"/>
    </source>
</evidence>
<evidence type="ECO:0000256" key="4">
    <source>
        <dbReference type="ARBA" id="ARBA00030759"/>
    </source>
</evidence>
<dbReference type="Gene3D" id="3.40.50.410">
    <property type="entry name" value="von Willebrand factor, type A domain"/>
    <property type="match status" value="1"/>
</dbReference>
<keyword evidence="2" id="KW-0547">Nucleotide-binding</keyword>
<keyword evidence="8" id="KW-1185">Reference proteome</keyword>
<evidence type="ECO:0000256" key="5">
    <source>
        <dbReference type="SAM" id="MobiDB-lite"/>
    </source>
</evidence>
<reference evidence="7" key="2">
    <citation type="submission" date="2020-09" db="EMBL/GenBank/DDBJ databases">
        <authorList>
            <person name="Sun Q."/>
            <person name="Zhou Y."/>
        </authorList>
    </citation>
    <scope>NUCLEOTIDE SEQUENCE</scope>
    <source>
        <strain evidence="7">CGMCC 4.7308</strain>
    </source>
</reference>
<keyword evidence="3" id="KW-0067">ATP-binding</keyword>
<dbReference type="InterPro" id="IPR003593">
    <property type="entry name" value="AAA+_ATPase"/>
</dbReference>
<dbReference type="SMART" id="SM00382">
    <property type="entry name" value="AAA"/>
    <property type="match status" value="1"/>
</dbReference>
<feature type="compositionally biased region" description="Low complexity" evidence="5">
    <location>
        <begin position="408"/>
        <end position="418"/>
    </location>
</feature>
<evidence type="ECO:0000313" key="8">
    <source>
        <dbReference type="Proteomes" id="UP000655208"/>
    </source>
</evidence>
<dbReference type="SUPFAM" id="SSF53300">
    <property type="entry name" value="vWA-like"/>
    <property type="match status" value="1"/>
</dbReference>
<reference evidence="7" key="1">
    <citation type="journal article" date="2014" name="Int. J. Syst. Evol. Microbiol.">
        <title>Complete genome sequence of Corynebacterium casei LMG S-19264T (=DSM 44701T), isolated from a smear-ripened cheese.</title>
        <authorList>
            <consortium name="US DOE Joint Genome Institute (JGI-PGF)"/>
            <person name="Walter F."/>
            <person name="Albersmeier A."/>
            <person name="Kalinowski J."/>
            <person name="Ruckert C."/>
        </authorList>
    </citation>
    <scope>NUCLEOTIDE SEQUENCE</scope>
    <source>
        <strain evidence="7">CGMCC 4.7308</strain>
    </source>
</reference>
<dbReference type="AlphaFoldDB" id="A0A917SJB1"/>
<dbReference type="Pfam" id="PF01078">
    <property type="entry name" value="Mg_chelatase"/>
    <property type="match status" value="1"/>
</dbReference>
<protein>
    <recommendedName>
        <fullName evidence="4">Mg-protoporphyrin IX chelatase</fullName>
    </recommendedName>
</protein>
<feature type="region of interest" description="Disordered" evidence="5">
    <location>
        <begin position="337"/>
        <end position="444"/>
    </location>
</feature>
<dbReference type="PROSITE" id="PS50234">
    <property type="entry name" value="VWFA"/>
    <property type="match status" value="1"/>
</dbReference>
<dbReference type="Pfam" id="PF17863">
    <property type="entry name" value="AAA_lid_2"/>
    <property type="match status" value="1"/>
</dbReference>
<name>A0A917SJB1_9ACTN</name>
<dbReference type="CDD" id="cd01451">
    <property type="entry name" value="vWA_Magnesium_chelatase"/>
    <property type="match status" value="1"/>
</dbReference>
<dbReference type="SMART" id="SM00327">
    <property type="entry name" value="VWA"/>
    <property type="match status" value="1"/>
</dbReference>
<dbReference type="InterPro" id="IPR041702">
    <property type="entry name" value="BchD/ChlD_VWA"/>
</dbReference>
<comment type="caution">
    <text evidence="7">The sequence shown here is derived from an EMBL/GenBank/DDBJ whole genome shotgun (WGS) entry which is preliminary data.</text>
</comment>
<dbReference type="PANTHER" id="PTHR35023:SF1">
    <property type="entry name" value="MG-PROTOPORPHYRIN IX CHELATASE"/>
    <property type="match status" value="1"/>
</dbReference>
<dbReference type="Pfam" id="PF13519">
    <property type="entry name" value="VWA_2"/>
    <property type="match status" value="1"/>
</dbReference>
<dbReference type="Gene3D" id="1.10.8.80">
    <property type="entry name" value="Magnesium chelatase subunit I, C-Terminal domain"/>
    <property type="match status" value="1"/>
</dbReference>
<sequence length="709" mass="73222">MVPTFPFSAVVSPGDAADMAQALLLCAVSPEIGGVLVRGEKGTAKSTTVRALAALLPPVTVVPDCRFSCDPAAPDPACPDAAAHRPGAVERPARLVELPVGATEDRVIGSLHLQRALAAGVTEYEPGLLAAAHRGLLYVDEVNLLHDHLVDLLLDAAAMGRSTVERDGVSVAHAARFVLVGTMNPEEGELRPQLLDRFGLTVEVAAPRDAGARAEVVRRRLAFDADPDAFTAAWGPADRELAARIAAARAALPAVELPDAALAAIAAVCTAFDVDGMRADIVTARAAVAHAAWHGRERVGREDIRAAARLALPHRRRRNPFDAPGLDEELLDRILDGQDLDPEPPQGRARGDEQPAGDGADPADQPEQAERPDDAGAGDAAARSAGSADGPAAGTGPQDPAEDPGRPADTAAGTDGTDGTAGTGGTAGQGRPVGPGPQAGTAGDPFRTRLFAVRGVGAGEAGRRSRAVTSTGRTVGAEPFGGGTGPVHLTATVRAAAPHQLARGRTGPGLVLAGRDVRLAVREGRESNLVLFCVDASGSMGARARMDQVRTAVLSLLLDAYQRRDKVGLVTFRGSEATLVLPPTGSVDVAARRLAELPVGGRTPLAEGLLLAGETVRRERIRDPRRRPLLVVVTDGRATAGQDAVARSLRVAGHLARSGVSSLVLDCETGRFRMGLARGLSRALQAELVPLAGVRADEVAGAVRAREVA</sequence>
<dbReference type="EMBL" id="BMNA01000001">
    <property type="protein sequence ID" value="GGL85234.1"/>
    <property type="molecule type" value="Genomic_DNA"/>
</dbReference>
<dbReference type="SUPFAM" id="SSF52540">
    <property type="entry name" value="P-loop containing nucleoside triphosphate hydrolases"/>
    <property type="match status" value="1"/>
</dbReference>
<dbReference type="InterPro" id="IPR041628">
    <property type="entry name" value="ChlI/MoxR_AAA_lid"/>
</dbReference>
<dbReference type="PANTHER" id="PTHR35023">
    <property type="entry name" value="CHELATASE-RELATED"/>
    <property type="match status" value="1"/>
</dbReference>
<accession>A0A917SJB1</accession>
<dbReference type="Proteomes" id="UP000655208">
    <property type="component" value="Unassembled WGS sequence"/>
</dbReference>
<gene>
    <name evidence="7" type="ORF">GCM10011594_01110</name>
</gene>
<dbReference type="Gene3D" id="3.40.50.300">
    <property type="entry name" value="P-loop containing nucleotide triphosphate hydrolases"/>
    <property type="match status" value="1"/>
</dbReference>
<organism evidence="7 8">
    <name type="scientific">Nakamurella endophytica</name>
    <dbReference type="NCBI Taxonomy" id="1748367"/>
    <lineage>
        <taxon>Bacteria</taxon>
        <taxon>Bacillati</taxon>
        <taxon>Actinomycetota</taxon>
        <taxon>Actinomycetes</taxon>
        <taxon>Nakamurellales</taxon>
        <taxon>Nakamurellaceae</taxon>
        <taxon>Nakamurella</taxon>
    </lineage>
</organism>
<evidence type="ECO:0000256" key="3">
    <source>
        <dbReference type="ARBA" id="ARBA00022840"/>
    </source>
</evidence>
<dbReference type="InterPro" id="IPR027417">
    <property type="entry name" value="P-loop_NTPase"/>
</dbReference>
<feature type="domain" description="VWFA" evidence="6">
    <location>
        <begin position="529"/>
        <end position="665"/>
    </location>
</feature>
<dbReference type="GO" id="GO:0005524">
    <property type="term" value="F:ATP binding"/>
    <property type="evidence" value="ECO:0007669"/>
    <property type="project" value="UniProtKB-KW"/>
</dbReference>
<feature type="compositionally biased region" description="Low complexity" evidence="5">
    <location>
        <begin position="375"/>
        <end position="394"/>
    </location>
</feature>
<proteinExistence type="inferred from homology"/>
<dbReference type="InterPro" id="IPR002035">
    <property type="entry name" value="VWF_A"/>
</dbReference>
<evidence type="ECO:0000256" key="1">
    <source>
        <dbReference type="ARBA" id="ARBA00005799"/>
    </source>
</evidence>
<dbReference type="InterPro" id="IPR052989">
    <property type="entry name" value="Mg-chelatase_DI-like"/>
</dbReference>
<evidence type="ECO:0000313" key="7">
    <source>
        <dbReference type="EMBL" id="GGL85234.1"/>
    </source>
</evidence>
<evidence type="ECO:0000259" key="6">
    <source>
        <dbReference type="PROSITE" id="PS50234"/>
    </source>
</evidence>
<dbReference type="InterPro" id="IPR036465">
    <property type="entry name" value="vWFA_dom_sf"/>
</dbReference>